<feature type="region of interest" description="Disordered" evidence="2">
    <location>
        <begin position="596"/>
        <end position="650"/>
    </location>
</feature>
<dbReference type="OMA" id="HQKQKTR"/>
<dbReference type="InterPro" id="IPR038923">
    <property type="entry name" value="Centrobin"/>
</dbReference>
<dbReference type="GO" id="GO:0051299">
    <property type="term" value="P:centrosome separation"/>
    <property type="evidence" value="ECO:0007669"/>
    <property type="project" value="TreeGrafter"/>
</dbReference>
<feature type="compositionally biased region" description="Polar residues" evidence="2">
    <location>
        <begin position="622"/>
        <end position="639"/>
    </location>
</feature>
<dbReference type="PANTHER" id="PTHR34439:SF1">
    <property type="entry name" value="CENTROBIN"/>
    <property type="match status" value="1"/>
</dbReference>
<feature type="compositionally biased region" description="Polar residues" evidence="2">
    <location>
        <begin position="90"/>
        <end position="100"/>
    </location>
</feature>
<dbReference type="PANTHER" id="PTHR34439">
    <property type="entry name" value="CENTROBIN"/>
    <property type="match status" value="1"/>
</dbReference>
<dbReference type="GO" id="GO:0007099">
    <property type="term" value="P:centriole replication"/>
    <property type="evidence" value="ECO:0007669"/>
    <property type="project" value="InterPro"/>
</dbReference>
<dbReference type="GO" id="GO:1902017">
    <property type="term" value="P:regulation of cilium assembly"/>
    <property type="evidence" value="ECO:0007669"/>
    <property type="project" value="InterPro"/>
</dbReference>
<feature type="compositionally biased region" description="Basic and acidic residues" evidence="2">
    <location>
        <begin position="375"/>
        <end position="386"/>
    </location>
</feature>
<name>A0A484B780_DRONA</name>
<organism evidence="3 4">
    <name type="scientific">Drosophila navojoa</name>
    <name type="common">Fruit fly</name>
    <dbReference type="NCBI Taxonomy" id="7232"/>
    <lineage>
        <taxon>Eukaryota</taxon>
        <taxon>Metazoa</taxon>
        <taxon>Ecdysozoa</taxon>
        <taxon>Arthropoda</taxon>
        <taxon>Hexapoda</taxon>
        <taxon>Insecta</taxon>
        <taxon>Pterygota</taxon>
        <taxon>Neoptera</taxon>
        <taxon>Endopterygota</taxon>
        <taxon>Diptera</taxon>
        <taxon>Brachycera</taxon>
        <taxon>Muscomorpha</taxon>
        <taxon>Ephydroidea</taxon>
        <taxon>Drosophilidae</taxon>
        <taxon>Drosophila</taxon>
    </lineage>
</organism>
<dbReference type="AlphaFoldDB" id="A0A484B780"/>
<feature type="compositionally biased region" description="Polar residues" evidence="2">
    <location>
        <begin position="189"/>
        <end position="200"/>
    </location>
</feature>
<gene>
    <name evidence="3" type="ORF">AWZ03_009429</name>
</gene>
<dbReference type="OrthoDB" id="8190486at2759"/>
<feature type="region of interest" description="Disordered" evidence="2">
    <location>
        <begin position="667"/>
        <end position="701"/>
    </location>
</feature>
<feature type="region of interest" description="Disordered" evidence="2">
    <location>
        <begin position="145"/>
        <end position="204"/>
    </location>
</feature>
<evidence type="ECO:0000256" key="1">
    <source>
        <dbReference type="SAM" id="Coils"/>
    </source>
</evidence>
<reference evidence="3 4" key="1">
    <citation type="journal article" date="2019" name="J. Hered.">
        <title>An Improved Genome Assembly for Drosophila navojoa, the Basal Species in the mojavensis Cluster.</title>
        <authorList>
            <person name="Vanderlinde T."/>
            <person name="Dupim E.G."/>
            <person name="Nazario-Yepiz N.O."/>
            <person name="Carvalho A.B."/>
        </authorList>
    </citation>
    <scope>NUCLEOTIDE SEQUENCE [LARGE SCALE GENOMIC DNA]</scope>
    <source>
        <strain evidence="3">Navoj_Jal97</strain>
        <tissue evidence="3">Whole organism</tissue>
    </source>
</reference>
<protein>
    <recommendedName>
        <fullName evidence="5">Centrobin</fullName>
    </recommendedName>
</protein>
<dbReference type="GO" id="GO:0005814">
    <property type="term" value="C:centriole"/>
    <property type="evidence" value="ECO:0007669"/>
    <property type="project" value="TreeGrafter"/>
</dbReference>
<keyword evidence="1" id="KW-0175">Coiled coil</keyword>
<comment type="caution">
    <text evidence="3">The sequence shown here is derived from an EMBL/GenBank/DDBJ whole genome shotgun (WGS) entry which is preliminary data.</text>
</comment>
<evidence type="ECO:0000313" key="3">
    <source>
        <dbReference type="EMBL" id="TDG44152.1"/>
    </source>
</evidence>
<dbReference type="Proteomes" id="UP000295192">
    <property type="component" value="Unassembled WGS sequence"/>
</dbReference>
<feature type="coiled-coil region" evidence="1">
    <location>
        <begin position="57"/>
        <end position="84"/>
    </location>
</feature>
<dbReference type="KEGG" id="dnv:108650899"/>
<accession>A0A484B780</accession>
<feature type="region of interest" description="Disordered" evidence="2">
    <location>
        <begin position="367"/>
        <end position="386"/>
    </location>
</feature>
<keyword evidence="4" id="KW-1185">Reference proteome</keyword>
<proteinExistence type="predicted"/>
<dbReference type="GO" id="GO:1902410">
    <property type="term" value="P:mitotic cytokinetic process"/>
    <property type="evidence" value="ECO:0007669"/>
    <property type="project" value="TreeGrafter"/>
</dbReference>
<sequence length="701" mass="80301">MSDTDTDDTDLLLLIPPNYYTPRQDTMSAAAEADALAMPPPPLPPPASTTAAYQFLMPDKKSELNQINARLQNLELERQEEQRRFDAPSDLSTISSSTVRSALGTRPQRELHGMAHSTPKGGNRLEENILQEIDNYLDDNHAWHQNQQQRQAQHQYQQQHQQQHQQQYQQLQQHYSDDHLRVRGYSTPAHDSQPTATSLPSIRLGASPSIANDKLISLSELWGKSHLAGTVIANNMSGQQGIPALKEEQLRRQHLEKMVQALQAQMLEYQQRISVAIEVDRSKDCALQQAEQQLNTLNFEVQNMRDSVHKLETERNDAHSKRESLQHELSQAVGLATKFQEKTDKLEAELERAKRQASETAQKLEQAELQLQSSKRSEELSHAEQNKLRDKFAKADYQVEKLKARIEELEKEKSTLQHQKEMLQEYHQKQKTRADNLELQRKSLQEALANLTDTETNLKKKMEIQQKSLKQHYQQQMENVVAKKLQEFQVQLDKSEENLKAEARERERLIADRAVKQLEMINEKNNQELNLVQEKHNEEVELYRLQLANASKKIDELELQLSCYKTKRADIAEKLHGVMEAQWQQALAILTSPNQTFQLPSGETTESESPDLNNARHYPDTPKSSKTQASNNTEKNNLDTAAKKDPPSPVDKLQSYIELLLSKSPSDLDKLDKILSMNTKPNAKPQKRNSNTGSKPPPWKS</sequence>
<evidence type="ECO:0000256" key="2">
    <source>
        <dbReference type="SAM" id="MobiDB-lite"/>
    </source>
</evidence>
<feature type="compositionally biased region" description="Low complexity" evidence="2">
    <location>
        <begin position="145"/>
        <end position="174"/>
    </location>
</feature>
<dbReference type="GO" id="GO:0005813">
    <property type="term" value="C:centrosome"/>
    <property type="evidence" value="ECO:0007669"/>
    <property type="project" value="TreeGrafter"/>
</dbReference>
<feature type="region of interest" description="Disordered" evidence="2">
    <location>
        <begin position="84"/>
        <end position="124"/>
    </location>
</feature>
<evidence type="ECO:0008006" key="5">
    <source>
        <dbReference type="Google" id="ProtNLM"/>
    </source>
</evidence>
<dbReference type="EMBL" id="LSRL02000116">
    <property type="protein sequence ID" value="TDG44152.1"/>
    <property type="molecule type" value="Genomic_DNA"/>
</dbReference>
<evidence type="ECO:0000313" key="4">
    <source>
        <dbReference type="Proteomes" id="UP000295192"/>
    </source>
</evidence>